<dbReference type="EMBL" id="JBHTIS010001467">
    <property type="protein sequence ID" value="MFD1048222.1"/>
    <property type="molecule type" value="Genomic_DNA"/>
</dbReference>
<evidence type="ECO:0000259" key="3">
    <source>
        <dbReference type="Pfam" id="PF04030"/>
    </source>
</evidence>
<keyword evidence="5" id="KW-1185">Reference proteome</keyword>
<feature type="compositionally biased region" description="Low complexity" evidence="2">
    <location>
        <begin position="67"/>
        <end position="78"/>
    </location>
</feature>
<evidence type="ECO:0000313" key="4">
    <source>
        <dbReference type="EMBL" id="MFD1048222.1"/>
    </source>
</evidence>
<evidence type="ECO:0000313" key="5">
    <source>
        <dbReference type="Proteomes" id="UP001597045"/>
    </source>
</evidence>
<dbReference type="InterPro" id="IPR007173">
    <property type="entry name" value="ALO_C"/>
</dbReference>
<dbReference type="Pfam" id="PF04030">
    <property type="entry name" value="ALO"/>
    <property type="match status" value="1"/>
</dbReference>
<reference evidence="5" key="1">
    <citation type="journal article" date="2019" name="Int. J. Syst. Evol. Microbiol.">
        <title>The Global Catalogue of Microorganisms (GCM) 10K type strain sequencing project: providing services to taxonomists for standard genome sequencing and annotation.</title>
        <authorList>
            <consortium name="The Broad Institute Genomics Platform"/>
            <consortium name="The Broad Institute Genome Sequencing Center for Infectious Disease"/>
            <person name="Wu L."/>
            <person name="Ma J."/>
        </authorList>
    </citation>
    <scope>NUCLEOTIDE SEQUENCE [LARGE SCALE GENOMIC DNA]</scope>
    <source>
        <strain evidence="5">JCM 31486</strain>
    </source>
</reference>
<protein>
    <submittedName>
        <fullName evidence="4">D-arabinono-1,4-lactone oxidase</fullName>
    </submittedName>
</protein>
<keyword evidence="1" id="KW-0560">Oxidoreductase</keyword>
<evidence type="ECO:0000256" key="1">
    <source>
        <dbReference type="ARBA" id="ARBA00023002"/>
    </source>
</evidence>
<feature type="non-terminal residue" evidence="4">
    <location>
        <position position="90"/>
    </location>
</feature>
<organism evidence="4 5">
    <name type="scientific">Kibdelosporangium lantanae</name>
    <dbReference type="NCBI Taxonomy" id="1497396"/>
    <lineage>
        <taxon>Bacteria</taxon>
        <taxon>Bacillati</taxon>
        <taxon>Actinomycetota</taxon>
        <taxon>Actinomycetes</taxon>
        <taxon>Pseudonocardiales</taxon>
        <taxon>Pseudonocardiaceae</taxon>
        <taxon>Kibdelosporangium</taxon>
    </lineage>
</organism>
<accession>A0ABW3MDK5</accession>
<evidence type="ECO:0000256" key="2">
    <source>
        <dbReference type="SAM" id="MobiDB-lite"/>
    </source>
</evidence>
<dbReference type="Proteomes" id="UP001597045">
    <property type="component" value="Unassembled WGS sequence"/>
</dbReference>
<feature type="region of interest" description="Disordered" evidence="2">
    <location>
        <begin position="67"/>
        <end position="90"/>
    </location>
</feature>
<comment type="caution">
    <text evidence="4">The sequence shown here is derived from an EMBL/GenBank/DDBJ whole genome shotgun (WGS) entry which is preliminary data.</text>
</comment>
<gene>
    <name evidence="4" type="ORF">ACFQ1S_23120</name>
</gene>
<feature type="domain" description="D-arabinono-1,4-lactone oxidase C-terminal" evidence="3">
    <location>
        <begin position="4"/>
        <end position="63"/>
    </location>
</feature>
<sequence length="90" mass="10096">MTTADDLVTAHDHMEFYWFPYGRKALVKRNDRLPLDAPVRPLSPARRFFEYTVMENTALAAIRVESSSSTSLVPTWSSIGGNPVRSPNNA</sequence>
<name>A0ABW3MDK5_9PSEU</name>
<proteinExistence type="predicted"/>